<protein>
    <submittedName>
        <fullName evidence="1">NSP2</fullName>
    </submittedName>
</protein>
<organism evidence="1 2">
    <name type="scientific">Rotavirus J</name>
    <dbReference type="NCBI Taxonomy" id="1929964"/>
    <lineage>
        <taxon>Viruses</taxon>
        <taxon>Riboviria</taxon>
        <taxon>Orthornavirae</taxon>
        <taxon>Duplornaviricota</taxon>
        <taxon>Resentoviricetes</taxon>
        <taxon>Reovirales</taxon>
        <taxon>Sedoreoviridae</taxon>
        <taxon>Rotavirus</taxon>
        <taxon>Rotavirus jotagastroenteritidis</taxon>
    </lineage>
</organism>
<gene>
    <name evidence="1" type="primary">NSP2</name>
</gene>
<evidence type="ECO:0000313" key="1">
    <source>
        <dbReference type="EMBL" id="APQ41748.1"/>
    </source>
</evidence>
<keyword evidence="2" id="KW-1185">Reference proteome</keyword>
<dbReference type="RefSeq" id="YP_010086027.1">
    <property type="nucleotide sequence ID" value="NC_055266.1"/>
</dbReference>
<dbReference type="EMBL" id="KX756620">
    <property type="protein sequence ID" value="APQ41748.1"/>
    <property type="molecule type" value="Genomic_RNA"/>
</dbReference>
<dbReference type="Proteomes" id="UP000500822">
    <property type="component" value="Genome"/>
</dbReference>
<dbReference type="GeneID" id="65246830"/>
<reference evidence="1 2" key="1">
    <citation type="journal article" date="2016" name="Infect. Genet. Evol.">
        <title>Candidate new rotavirus species in Schreiber's bats, Serbia.</title>
        <authorList>
            <person name="Banyai K."/>
            <person name="Kemenesi G."/>
            <person name="Budinski I."/>
            <person name="Foldes F."/>
            <person name="Zana B."/>
            <person name="Marton S."/>
            <person name="Varga-Kugler R."/>
            <person name="Oldal M."/>
            <person name="Kurucz K."/>
            <person name="Jakab F."/>
        </authorList>
    </citation>
    <scope>NUCLEOTIDE SEQUENCE [LARGE SCALE GENOMIC DNA]</scope>
    <source>
        <strain evidence="1 2">BO4351/Ms/2014</strain>
    </source>
</reference>
<sequence>MALKASLADFVVKTDDGYIPSDTSCEALDRFNTKEEKALKDAYYKQGADRAEIRKRMFVTPGCSRRMTQHGLVPVKELRSGSAIPSALKKLITKWLLDMLNDEDNGETAEKYIIDKFPDVLISADKLSRLAQRLEDDSDLIHESVGFQTLAAAACAIPSTVATEGKCEIVRATEDAIIARFDPVPEHLNMARHRGTFFKAFPVNKNEPMVYGVKALSGLSNRDFIMFHGHGHLRTVPYNEIPDAIKSFSRKQKEEITKIMSDPIANNAGDRFLSMCNMILQSEKIETIIQKTMKPEKKQ</sequence>
<proteinExistence type="predicted"/>
<evidence type="ECO:0000313" key="2">
    <source>
        <dbReference type="Proteomes" id="UP000500822"/>
    </source>
</evidence>
<dbReference type="KEGG" id="vg:65246830"/>
<accession>A0A1L6BXK2</accession>
<name>A0A1L6BXK2_9REOV</name>